<comment type="caution">
    <text evidence="1">The sequence shown here is derived from an EMBL/GenBank/DDBJ whole genome shotgun (WGS) entry which is preliminary data.</text>
</comment>
<reference evidence="2" key="1">
    <citation type="journal article" date="2014" name="Microb. Cell Fact.">
        <title>Exploiting Issatchenkia orientalis SD108 for succinic acid production.</title>
        <authorList>
            <person name="Xiao H."/>
            <person name="Shao Z."/>
            <person name="Jiang Y."/>
            <person name="Dole S."/>
            <person name="Zhao H."/>
        </authorList>
    </citation>
    <scope>NUCLEOTIDE SEQUENCE [LARGE SCALE GENOMIC DNA]</scope>
    <source>
        <strain evidence="2">SD108</strain>
    </source>
</reference>
<gene>
    <name evidence="1" type="ORF">JL09_g5976</name>
</gene>
<proteinExistence type="predicted"/>
<sequence length="28" mass="3227">MSRVRAPDKEFSNIIFAGLKYSMSIMFS</sequence>
<protein>
    <submittedName>
        <fullName evidence="1">Uncharacterized protein</fullName>
    </submittedName>
</protein>
<accession>A0A099NQS2</accession>
<dbReference type="EMBL" id="JQFK01001196">
    <property type="protein sequence ID" value="KGK34875.1"/>
    <property type="molecule type" value="Genomic_DNA"/>
</dbReference>
<evidence type="ECO:0000313" key="1">
    <source>
        <dbReference type="EMBL" id="KGK34875.1"/>
    </source>
</evidence>
<name>A0A099NQS2_PICKU</name>
<organism evidence="1 2">
    <name type="scientific">Pichia kudriavzevii</name>
    <name type="common">Yeast</name>
    <name type="synonym">Issatchenkia orientalis</name>
    <dbReference type="NCBI Taxonomy" id="4909"/>
    <lineage>
        <taxon>Eukaryota</taxon>
        <taxon>Fungi</taxon>
        <taxon>Dikarya</taxon>
        <taxon>Ascomycota</taxon>
        <taxon>Saccharomycotina</taxon>
        <taxon>Pichiomycetes</taxon>
        <taxon>Pichiales</taxon>
        <taxon>Pichiaceae</taxon>
        <taxon>Pichia</taxon>
    </lineage>
</organism>
<evidence type="ECO:0000313" key="2">
    <source>
        <dbReference type="Proteomes" id="UP000029867"/>
    </source>
</evidence>
<dbReference type="Proteomes" id="UP000029867">
    <property type="component" value="Unassembled WGS sequence"/>
</dbReference>
<dbReference type="HOGENOM" id="CLU_3413127_0_0_1"/>
<dbReference type="AlphaFoldDB" id="A0A099NQS2"/>